<evidence type="ECO:0000313" key="1">
    <source>
        <dbReference type="EMBL" id="GEL48569.1"/>
    </source>
</evidence>
<dbReference type="RefSeq" id="WP_222596035.1">
    <property type="nucleotide sequence ID" value="NZ_BJVQ01000088.1"/>
</dbReference>
<dbReference type="AlphaFoldDB" id="A0A511FH20"/>
<organism evidence="1 2">
    <name type="scientific">Cellulomonas hominis</name>
    <dbReference type="NCBI Taxonomy" id="156981"/>
    <lineage>
        <taxon>Bacteria</taxon>
        <taxon>Bacillati</taxon>
        <taxon>Actinomycetota</taxon>
        <taxon>Actinomycetes</taxon>
        <taxon>Micrococcales</taxon>
        <taxon>Cellulomonadaceae</taxon>
        <taxon>Cellulomonas</taxon>
    </lineage>
</organism>
<reference evidence="1 2" key="1">
    <citation type="submission" date="2019-07" db="EMBL/GenBank/DDBJ databases">
        <title>Whole genome shotgun sequence of Cellulomonas hominis NBRC 16055.</title>
        <authorList>
            <person name="Hosoyama A."/>
            <person name="Uohara A."/>
            <person name="Ohji S."/>
            <person name="Ichikawa N."/>
        </authorList>
    </citation>
    <scope>NUCLEOTIDE SEQUENCE [LARGE SCALE GENOMIC DNA]</scope>
    <source>
        <strain evidence="1 2">NBRC 16055</strain>
    </source>
</reference>
<gene>
    <name evidence="1" type="ORF">CHO01_36850</name>
</gene>
<comment type="caution">
    <text evidence="1">The sequence shown here is derived from an EMBL/GenBank/DDBJ whole genome shotgun (WGS) entry which is preliminary data.</text>
</comment>
<dbReference type="EMBL" id="BJVQ01000088">
    <property type="protein sequence ID" value="GEL48569.1"/>
    <property type="molecule type" value="Genomic_DNA"/>
</dbReference>
<sequence length="137" mass="15204">MGALVVLVRGDDFLRRDACAVPGRVGRVVDLSSLDREDDGVLIDWGNGRPIRSNRQEYDLLTLADHPDLAREQIIGALHQMHALDPADDLGAEQVIARIEGLLDAEHRRRRADVHQHCAVDQSGRCARTGTRNRAAR</sequence>
<accession>A0A511FH20</accession>
<protein>
    <submittedName>
        <fullName evidence="1">Uncharacterized protein</fullName>
    </submittedName>
</protein>
<name>A0A511FH20_9CELL</name>
<keyword evidence="2" id="KW-1185">Reference proteome</keyword>
<dbReference type="Proteomes" id="UP000321723">
    <property type="component" value="Unassembled WGS sequence"/>
</dbReference>
<proteinExistence type="predicted"/>
<evidence type="ECO:0000313" key="2">
    <source>
        <dbReference type="Proteomes" id="UP000321723"/>
    </source>
</evidence>